<reference evidence="3" key="1">
    <citation type="submission" date="2021-01" db="EMBL/GenBank/DDBJ databases">
        <authorList>
            <person name="Corre E."/>
            <person name="Pelletier E."/>
            <person name="Niang G."/>
            <person name="Scheremetjew M."/>
            <person name="Finn R."/>
            <person name="Kale V."/>
            <person name="Holt S."/>
            <person name="Cochrane G."/>
            <person name="Meng A."/>
            <person name="Brown T."/>
            <person name="Cohen L."/>
        </authorList>
    </citation>
    <scope>NUCLEOTIDE SEQUENCE</scope>
    <source>
        <strain evidence="3">OF101</strain>
    </source>
</reference>
<evidence type="ECO:0000313" key="3">
    <source>
        <dbReference type="EMBL" id="CAD9180174.1"/>
    </source>
</evidence>
<accession>A0A7S1RZD3</accession>
<protein>
    <recommendedName>
        <fullName evidence="4">Nucleoid-associated protein</fullName>
    </recommendedName>
</protein>
<dbReference type="Gene3D" id="3.30.1310.10">
    <property type="entry name" value="Nucleoid-associated protein YbaB-like domain"/>
    <property type="match status" value="1"/>
</dbReference>
<feature type="region of interest" description="Disordered" evidence="2">
    <location>
        <begin position="184"/>
        <end position="221"/>
    </location>
</feature>
<dbReference type="PANTHER" id="PTHR33449">
    <property type="entry name" value="NUCLEOID-ASSOCIATED PROTEIN YBAB"/>
    <property type="match status" value="1"/>
</dbReference>
<evidence type="ECO:0008006" key="4">
    <source>
        <dbReference type="Google" id="ProtNLM"/>
    </source>
</evidence>
<sequence length="221" mass="23132">MAPPGQPQSPPQPRSSCRRGRLQRRLWVLVSAGLAARAALACFTTMPWAEASPLRQAGARRSQAARSGAEPRVRRRAAAPNFGDIMGAMPKVMEGMKKLPEMQAKLRDMPSTGTALDGRIRVTLTGDLAPMGVEIDESLVGEVSAKELSEGVFAAMKDAHQQSVELTRSSLAKFYGDMGVPVPPNMGGGPAGAPSPPGPAAAPKPDLAFDPAGLGKTKVVD</sequence>
<gene>
    <name evidence="3" type="ORF">ACAT0790_LOCUS56946</name>
</gene>
<feature type="region of interest" description="Disordered" evidence="2">
    <location>
        <begin position="53"/>
        <end position="75"/>
    </location>
</feature>
<organism evidence="3">
    <name type="scientific">Alexandrium catenella</name>
    <name type="common">Red tide dinoflagellate</name>
    <name type="synonym">Gonyaulax catenella</name>
    <dbReference type="NCBI Taxonomy" id="2925"/>
    <lineage>
        <taxon>Eukaryota</taxon>
        <taxon>Sar</taxon>
        <taxon>Alveolata</taxon>
        <taxon>Dinophyceae</taxon>
        <taxon>Gonyaulacales</taxon>
        <taxon>Pyrocystaceae</taxon>
        <taxon>Alexandrium</taxon>
    </lineage>
</organism>
<keyword evidence="1" id="KW-0238">DNA-binding</keyword>
<feature type="compositionally biased region" description="Low complexity" evidence="2">
    <location>
        <begin position="55"/>
        <end position="70"/>
    </location>
</feature>
<dbReference type="InterPro" id="IPR006311">
    <property type="entry name" value="TAT_signal"/>
</dbReference>
<proteinExistence type="predicted"/>
<dbReference type="AlphaFoldDB" id="A0A7S1RZD3"/>
<dbReference type="EMBL" id="HBGE01095681">
    <property type="protein sequence ID" value="CAD9180174.1"/>
    <property type="molecule type" value="Transcribed_RNA"/>
</dbReference>
<dbReference type="InterPro" id="IPR036894">
    <property type="entry name" value="YbaB-like_sf"/>
</dbReference>
<dbReference type="InterPro" id="IPR004401">
    <property type="entry name" value="YbaB/EbfC"/>
</dbReference>
<dbReference type="PROSITE" id="PS51318">
    <property type="entry name" value="TAT"/>
    <property type="match status" value="1"/>
</dbReference>
<dbReference type="GO" id="GO:0003677">
    <property type="term" value="F:DNA binding"/>
    <property type="evidence" value="ECO:0007669"/>
    <property type="project" value="UniProtKB-KW"/>
</dbReference>
<evidence type="ECO:0000256" key="1">
    <source>
        <dbReference type="ARBA" id="ARBA00023125"/>
    </source>
</evidence>
<evidence type="ECO:0000256" key="2">
    <source>
        <dbReference type="SAM" id="MobiDB-lite"/>
    </source>
</evidence>
<dbReference type="SUPFAM" id="SSF82607">
    <property type="entry name" value="YbaB-like"/>
    <property type="match status" value="1"/>
</dbReference>
<feature type="compositionally biased region" description="Pro residues" evidence="2">
    <location>
        <begin position="193"/>
        <end position="202"/>
    </location>
</feature>
<name>A0A7S1RZD3_ALECA</name>
<dbReference type="PANTHER" id="PTHR33449:SF1">
    <property type="entry name" value="NUCLEOID-ASSOCIATED PROTEIN YBAB"/>
    <property type="match status" value="1"/>
</dbReference>
<dbReference type="Pfam" id="PF02575">
    <property type="entry name" value="YbaB_DNA_bd"/>
    <property type="match status" value="1"/>
</dbReference>